<dbReference type="InterPro" id="IPR051908">
    <property type="entry name" value="Ribosomal_N-acetyltransferase"/>
</dbReference>
<dbReference type="InterPro" id="IPR000182">
    <property type="entry name" value="GNAT_dom"/>
</dbReference>
<reference evidence="3" key="1">
    <citation type="journal article" date="2019" name="Int. J. Syst. Evol. Microbiol.">
        <title>The Global Catalogue of Microorganisms (GCM) 10K type strain sequencing project: providing services to taxonomists for standard genome sequencing and annotation.</title>
        <authorList>
            <consortium name="The Broad Institute Genomics Platform"/>
            <consortium name="The Broad Institute Genome Sequencing Center for Infectious Disease"/>
            <person name="Wu L."/>
            <person name="Ma J."/>
        </authorList>
    </citation>
    <scope>NUCLEOTIDE SEQUENCE [LARGE SCALE GENOMIC DNA]</scope>
    <source>
        <strain evidence="3">CGMCC 4.1648</strain>
    </source>
</reference>
<sequence length="359" mass="37993">MTIMGAQDIQEAVAATTAALRTVAGRDWTAHAHGLEWTCYDTAVHIGSDFTAYAAQLTGRATDGYVPFEIQADPGTTPDGLIHVIEATGGLLAAVVAATPADVRAWHPYGAAGPDGFAAMGVVEVLLHTHDILRALGVTGWEPPAHLCDGVLDRLFPHSPRTDDPWQTLLWATGRTELPGLPRLTTWRWHSDPVRGERLVLCEVAPRSATDLHTTGSGGFAWAGNGPGDGTRFAAGMVAKAFDSGTYRPGWGTYAIVRTSDRRAIGGIGFHAAPDADGRAEIGYDLVESARGDGYATEALRALADWAFTHPHVTVLTATVDLGNAPSHGVLTRAGFTATGTTDAHTTYELRRVTTTSRP</sequence>
<gene>
    <name evidence="2" type="ORF">ACFPM3_18975</name>
</gene>
<accession>A0ABV9XG42</accession>
<evidence type="ECO:0000313" key="3">
    <source>
        <dbReference type="Proteomes" id="UP001595829"/>
    </source>
</evidence>
<protein>
    <submittedName>
        <fullName evidence="2">GNAT family N-acetyltransferase</fullName>
        <ecNumber evidence="2">2.3.1.-</ecNumber>
    </submittedName>
</protein>
<dbReference type="EC" id="2.3.1.-" evidence="2"/>
<keyword evidence="2" id="KW-0012">Acyltransferase</keyword>
<dbReference type="GO" id="GO:0016746">
    <property type="term" value="F:acyltransferase activity"/>
    <property type="evidence" value="ECO:0007669"/>
    <property type="project" value="UniProtKB-KW"/>
</dbReference>
<dbReference type="SUPFAM" id="SSF55729">
    <property type="entry name" value="Acyl-CoA N-acyltransferases (Nat)"/>
    <property type="match status" value="1"/>
</dbReference>
<dbReference type="InterPro" id="IPR016181">
    <property type="entry name" value="Acyl_CoA_acyltransferase"/>
</dbReference>
<dbReference type="RefSeq" id="WP_345686267.1">
    <property type="nucleotide sequence ID" value="NZ_BAABIT010000001.1"/>
</dbReference>
<dbReference type="PANTHER" id="PTHR43441">
    <property type="entry name" value="RIBOSOMAL-PROTEIN-SERINE ACETYLTRANSFERASE"/>
    <property type="match status" value="1"/>
</dbReference>
<dbReference type="Pfam" id="PF11716">
    <property type="entry name" value="MDMPI_N"/>
    <property type="match status" value="1"/>
</dbReference>
<dbReference type="Pfam" id="PF13302">
    <property type="entry name" value="Acetyltransf_3"/>
    <property type="match status" value="1"/>
</dbReference>
<dbReference type="InterPro" id="IPR024344">
    <property type="entry name" value="MDMPI_metal-binding"/>
</dbReference>
<evidence type="ECO:0000259" key="1">
    <source>
        <dbReference type="PROSITE" id="PS51186"/>
    </source>
</evidence>
<feature type="domain" description="N-acetyltransferase" evidence="1">
    <location>
        <begin position="199"/>
        <end position="354"/>
    </location>
</feature>
<keyword evidence="2" id="KW-0808">Transferase</keyword>
<proteinExistence type="predicted"/>
<evidence type="ECO:0000313" key="2">
    <source>
        <dbReference type="EMBL" id="MFC5024212.1"/>
    </source>
</evidence>
<comment type="caution">
    <text evidence="2">The sequence shown here is derived from an EMBL/GenBank/DDBJ whole genome shotgun (WGS) entry which is preliminary data.</text>
</comment>
<keyword evidence="3" id="KW-1185">Reference proteome</keyword>
<dbReference type="PROSITE" id="PS51186">
    <property type="entry name" value="GNAT"/>
    <property type="match status" value="1"/>
</dbReference>
<dbReference type="PANTHER" id="PTHR43441:SF6">
    <property type="entry name" value="N-ACETYLTRANSFERASE DOMAIN-CONTAINING PROTEIN"/>
    <property type="match status" value="1"/>
</dbReference>
<dbReference type="SUPFAM" id="SSF109854">
    <property type="entry name" value="DinB/YfiT-like putative metalloenzymes"/>
    <property type="match status" value="1"/>
</dbReference>
<name>A0ABV9XG42_9ACTN</name>
<dbReference type="EMBL" id="JBHSJD010000014">
    <property type="protein sequence ID" value="MFC5024212.1"/>
    <property type="molecule type" value="Genomic_DNA"/>
</dbReference>
<dbReference type="Gene3D" id="3.40.630.30">
    <property type="match status" value="1"/>
</dbReference>
<dbReference type="Proteomes" id="UP001595829">
    <property type="component" value="Unassembled WGS sequence"/>
</dbReference>
<organism evidence="2 3">
    <name type="scientific">Streptomyces coeruleoprunus</name>
    <dbReference type="NCBI Taxonomy" id="285563"/>
    <lineage>
        <taxon>Bacteria</taxon>
        <taxon>Bacillati</taxon>
        <taxon>Actinomycetota</taxon>
        <taxon>Actinomycetes</taxon>
        <taxon>Kitasatosporales</taxon>
        <taxon>Streptomycetaceae</taxon>
        <taxon>Streptomyces</taxon>
    </lineage>
</organism>
<dbReference type="InterPro" id="IPR034660">
    <property type="entry name" value="DinB/YfiT-like"/>
</dbReference>